<dbReference type="EMBL" id="KI393208">
    <property type="protein sequence ID" value="ERN08826.1"/>
    <property type="molecule type" value="Genomic_DNA"/>
</dbReference>
<dbReference type="InterPro" id="IPR032675">
    <property type="entry name" value="LRR_dom_sf"/>
</dbReference>
<feature type="domain" description="F-box" evidence="1">
    <location>
        <begin position="7"/>
        <end position="37"/>
    </location>
</feature>
<dbReference type="PANTHER" id="PTHR13318">
    <property type="entry name" value="PARTNER OF PAIRED, ISOFORM B-RELATED"/>
    <property type="match status" value="1"/>
</dbReference>
<dbReference type="AlphaFoldDB" id="W1PMA4"/>
<accession>W1PMA4</accession>
<dbReference type="GO" id="GO:0019005">
    <property type="term" value="C:SCF ubiquitin ligase complex"/>
    <property type="evidence" value="ECO:0000318"/>
    <property type="project" value="GO_Central"/>
</dbReference>
<protein>
    <recommendedName>
        <fullName evidence="1">F-box domain-containing protein</fullName>
    </recommendedName>
</protein>
<keyword evidence="3" id="KW-1185">Reference proteome</keyword>
<sequence>MDSENGLCDELLEEILRLQSFSELNSVGQVCKRWLSIHRRNKTTLGLRLPDPSLSLSSLLSHSPYLTTLRIVPEDLSTCSSIASDCGVVNNCAYLKELRFLAGPVSPSSLELFGFGSLRELSVTYVDCKGVGFQIGSGFDHGDQFAEVNLPLEKLCLTGIGPADLGLGWLWRSCRKLQKLQLCSCAGTGDTASSSFINCLPGLREIELRTCRTIAGRVLHHVAENCGSLISLVLYDGEDLKAFFRSLGNCKTLQILDLRLPLDLDNAGLSVIAQNCRELRILRLYSWSSLKF</sequence>
<dbReference type="GO" id="GO:0031146">
    <property type="term" value="P:SCF-dependent proteasomal ubiquitin-dependent protein catabolic process"/>
    <property type="evidence" value="ECO:0000318"/>
    <property type="project" value="GO_Central"/>
</dbReference>
<dbReference type="InterPro" id="IPR001810">
    <property type="entry name" value="F-box_dom"/>
</dbReference>
<dbReference type="Gramene" id="ERN08826">
    <property type="protein sequence ID" value="ERN08826"/>
    <property type="gene ID" value="AMTR_s00015p00012810"/>
</dbReference>
<dbReference type="Proteomes" id="UP000017836">
    <property type="component" value="Unassembled WGS sequence"/>
</dbReference>
<dbReference type="SUPFAM" id="SSF52047">
    <property type="entry name" value="RNI-like"/>
    <property type="match status" value="1"/>
</dbReference>
<organism evidence="2 3">
    <name type="scientific">Amborella trichopoda</name>
    <dbReference type="NCBI Taxonomy" id="13333"/>
    <lineage>
        <taxon>Eukaryota</taxon>
        <taxon>Viridiplantae</taxon>
        <taxon>Streptophyta</taxon>
        <taxon>Embryophyta</taxon>
        <taxon>Tracheophyta</taxon>
        <taxon>Spermatophyta</taxon>
        <taxon>Magnoliopsida</taxon>
        <taxon>Amborellales</taxon>
        <taxon>Amborellaceae</taxon>
        <taxon>Amborella</taxon>
    </lineage>
</organism>
<dbReference type="Pfam" id="PF00646">
    <property type="entry name" value="F-box"/>
    <property type="match status" value="1"/>
</dbReference>
<gene>
    <name evidence="2" type="ORF">AMTR_s00015p00012810</name>
</gene>
<evidence type="ECO:0000313" key="2">
    <source>
        <dbReference type="EMBL" id="ERN08826.1"/>
    </source>
</evidence>
<proteinExistence type="predicted"/>
<dbReference type="eggNOG" id="KOG1947">
    <property type="taxonomic scope" value="Eukaryota"/>
</dbReference>
<dbReference type="InterPro" id="IPR036047">
    <property type="entry name" value="F-box-like_dom_sf"/>
</dbReference>
<dbReference type="SUPFAM" id="SSF81383">
    <property type="entry name" value="F-box domain"/>
    <property type="match status" value="1"/>
</dbReference>
<reference evidence="3" key="1">
    <citation type="journal article" date="2013" name="Science">
        <title>The Amborella genome and the evolution of flowering plants.</title>
        <authorList>
            <consortium name="Amborella Genome Project"/>
        </authorList>
    </citation>
    <scope>NUCLEOTIDE SEQUENCE [LARGE SCALE GENOMIC DNA]</scope>
</reference>
<dbReference type="OMA" id="CFQWIAP"/>
<dbReference type="Gene3D" id="3.80.10.10">
    <property type="entry name" value="Ribonuclease Inhibitor"/>
    <property type="match status" value="1"/>
</dbReference>
<evidence type="ECO:0000259" key="1">
    <source>
        <dbReference type="Pfam" id="PF00646"/>
    </source>
</evidence>
<dbReference type="HOGENOM" id="CLU_033381_1_0_1"/>
<dbReference type="PANTHER" id="PTHR13318:SF77">
    <property type="entry name" value="F-BOX DOMAIN-CONTAINING PROTEIN"/>
    <property type="match status" value="1"/>
</dbReference>
<dbReference type="STRING" id="13333.W1PMA4"/>
<evidence type="ECO:0000313" key="3">
    <source>
        <dbReference type="Proteomes" id="UP000017836"/>
    </source>
</evidence>
<name>W1PMA4_AMBTC</name>